<organism evidence="1 2">
    <name type="scientific">Corchorus olitorius</name>
    <dbReference type="NCBI Taxonomy" id="93759"/>
    <lineage>
        <taxon>Eukaryota</taxon>
        <taxon>Viridiplantae</taxon>
        <taxon>Streptophyta</taxon>
        <taxon>Embryophyta</taxon>
        <taxon>Tracheophyta</taxon>
        <taxon>Spermatophyta</taxon>
        <taxon>Magnoliopsida</taxon>
        <taxon>eudicotyledons</taxon>
        <taxon>Gunneridae</taxon>
        <taxon>Pentapetalae</taxon>
        <taxon>rosids</taxon>
        <taxon>malvids</taxon>
        <taxon>Malvales</taxon>
        <taxon>Malvaceae</taxon>
        <taxon>Grewioideae</taxon>
        <taxon>Apeibeae</taxon>
        <taxon>Corchorus</taxon>
    </lineage>
</organism>
<name>A0A1R3KFE0_9ROSI</name>
<evidence type="ECO:0000313" key="2">
    <source>
        <dbReference type="Proteomes" id="UP000187203"/>
    </source>
</evidence>
<sequence>MAPSAQFLHPNLVSTFDELKASSFQGFQR</sequence>
<accession>A0A1R3KFE0</accession>
<keyword evidence="2" id="KW-1185">Reference proteome</keyword>
<protein>
    <submittedName>
        <fullName evidence="1">Uncharacterized protein</fullName>
    </submittedName>
</protein>
<comment type="caution">
    <text evidence="1">The sequence shown here is derived from an EMBL/GenBank/DDBJ whole genome shotgun (WGS) entry which is preliminary data.</text>
</comment>
<dbReference type="AlphaFoldDB" id="A0A1R3KFE0"/>
<dbReference type="Proteomes" id="UP000187203">
    <property type="component" value="Unassembled WGS sequence"/>
</dbReference>
<reference evidence="2" key="1">
    <citation type="submission" date="2013-09" db="EMBL/GenBank/DDBJ databases">
        <title>Corchorus olitorius genome sequencing.</title>
        <authorList>
            <person name="Alam M."/>
            <person name="Haque M.S."/>
            <person name="Islam M.S."/>
            <person name="Emdad E.M."/>
            <person name="Islam M.M."/>
            <person name="Ahmed B."/>
            <person name="Halim A."/>
            <person name="Hossen Q.M.M."/>
            <person name="Hossain M.Z."/>
            <person name="Ahmed R."/>
            <person name="Khan M.M."/>
            <person name="Islam R."/>
            <person name="Rashid M.M."/>
            <person name="Khan S.A."/>
            <person name="Rahman M.S."/>
            <person name="Alam M."/>
            <person name="Yahiya A.S."/>
            <person name="Khan M.S."/>
            <person name="Azam M.S."/>
            <person name="Haque T."/>
            <person name="Lashkar M.Z.H."/>
            <person name="Akhand A.I."/>
            <person name="Morshed G."/>
            <person name="Roy S."/>
            <person name="Uddin K.S."/>
            <person name="Rabeya T."/>
            <person name="Hossain A.S."/>
            <person name="Chowdhury A."/>
            <person name="Snigdha A.R."/>
            <person name="Mortoza M.S."/>
            <person name="Matin S.A."/>
            <person name="Hoque S.M.E."/>
            <person name="Islam M.K."/>
            <person name="Roy D.K."/>
            <person name="Haider R."/>
            <person name="Moosa M.M."/>
            <person name="Elias S.M."/>
            <person name="Hasan A.M."/>
            <person name="Jahan S."/>
            <person name="Shafiuddin M."/>
            <person name="Mahmood N."/>
            <person name="Shommy N.S."/>
        </authorList>
    </citation>
    <scope>NUCLEOTIDE SEQUENCE [LARGE SCALE GENOMIC DNA]</scope>
    <source>
        <strain evidence="2">cv. O-4</strain>
    </source>
</reference>
<evidence type="ECO:0000313" key="1">
    <source>
        <dbReference type="EMBL" id="OMP05816.1"/>
    </source>
</evidence>
<proteinExistence type="predicted"/>
<gene>
    <name evidence="1" type="ORF">COLO4_08531</name>
</gene>
<dbReference type="EMBL" id="AWUE01013842">
    <property type="protein sequence ID" value="OMP05816.1"/>
    <property type="molecule type" value="Genomic_DNA"/>
</dbReference>